<name>A0A1H1Y249_9ACTN</name>
<protein>
    <submittedName>
        <fullName evidence="3">Uncharacterized protein</fullName>
    </submittedName>
</protein>
<evidence type="ECO:0000313" key="4">
    <source>
        <dbReference type="Proteomes" id="UP000199103"/>
    </source>
</evidence>
<dbReference type="Proteomes" id="UP000199103">
    <property type="component" value="Chromosome I"/>
</dbReference>
<sequence>MNSAGNSGQDGFGGAADGSERPDFVGPDFAPPTYRQPPSYGQPAAPDFPSPEPQRPATANQPPTFDPGRSNGGGPRSKIVLITIAAVAVLAVIATVAVLVQRTRQPEEKPAPAPQHPSSARPSTRPSSSTPSRPADDELGRGLQQTGLACVRVSDAPVINHCGGKPGTSFSMLRWMVDDGRFKAFRFYGNADSRDDVELFERRIGQLHRAGLRGDDERKIIKAMPKSKKTDKTVDVSTRWGEVTVTYIEPVKAYQVIGTRDGTSVSFAGPTFEPRTRDLIKHLKGLRFSCKADSAALTCSHGSGTLSFYRAADDSYNYLSSVPRESAADQNVVDLLPFLLGSDVDTVRPMILDNLDAPFYLGGQDGYLVEISPGEVMIEGVSW</sequence>
<gene>
    <name evidence="3" type="ORF">SAMN04489812_4357</name>
</gene>
<accession>A0A1H1Y249</accession>
<proteinExistence type="predicted"/>
<feature type="region of interest" description="Disordered" evidence="1">
    <location>
        <begin position="1"/>
        <end position="72"/>
    </location>
</feature>
<feature type="region of interest" description="Disordered" evidence="1">
    <location>
        <begin position="105"/>
        <end position="140"/>
    </location>
</feature>
<keyword evidence="2" id="KW-0472">Membrane</keyword>
<evidence type="ECO:0000256" key="2">
    <source>
        <dbReference type="SAM" id="Phobius"/>
    </source>
</evidence>
<keyword evidence="2" id="KW-0812">Transmembrane</keyword>
<evidence type="ECO:0000313" key="3">
    <source>
        <dbReference type="EMBL" id="SDT15502.1"/>
    </source>
</evidence>
<reference evidence="3 4" key="1">
    <citation type="submission" date="2016-10" db="EMBL/GenBank/DDBJ databases">
        <authorList>
            <person name="de Groot N.N."/>
        </authorList>
    </citation>
    <scope>NUCLEOTIDE SEQUENCE [LARGE SCALE GENOMIC DNA]</scope>
    <source>
        <strain evidence="3 4">DSM 21800</strain>
    </source>
</reference>
<feature type="transmembrane region" description="Helical" evidence="2">
    <location>
        <begin position="79"/>
        <end position="100"/>
    </location>
</feature>
<keyword evidence="2" id="KW-1133">Transmembrane helix</keyword>
<keyword evidence="4" id="KW-1185">Reference proteome</keyword>
<evidence type="ECO:0000256" key="1">
    <source>
        <dbReference type="SAM" id="MobiDB-lite"/>
    </source>
</evidence>
<dbReference type="AlphaFoldDB" id="A0A1H1Y249"/>
<feature type="compositionally biased region" description="Low complexity" evidence="1">
    <location>
        <begin position="117"/>
        <end position="133"/>
    </location>
</feature>
<dbReference type="EMBL" id="LT629772">
    <property type="protein sequence ID" value="SDT15502.1"/>
    <property type="molecule type" value="Genomic_DNA"/>
</dbReference>
<organism evidence="3 4">
    <name type="scientific">Microlunatus soli</name>
    <dbReference type="NCBI Taxonomy" id="630515"/>
    <lineage>
        <taxon>Bacteria</taxon>
        <taxon>Bacillati</taxon>
        <taxon>Actinomycetota</taxon>
        <taxon>Actinomycetes</taxon>
        <taxon>Propionibacteriales</taxon>
        <taxon>Propionibacteriaceae</taxon>
        <taxon>Microlunatus</taxon>
    </lineage>
</organism>
<dbReference type="RefSeq" id="WP_091527482.1">
    <property type="nucleotide sequence ID" value="NZ_LT629772.1"/>
</dbReference>